<name>A0ACC2WMU4_9TREE</name>
<protein>
    <submittedName>
        <fullName evidence="1">Uncharacterized protein</fullName>
    </submittedName>
</protein>
<comment type="caution">
    <text evidence="1">The sequence shown here is derived from an EMBL/GenBank/DDBJ whole genome shotgun (WGS) entry which is preliminary data.</text>
</comment>
<organism evidence="1 2">
    <name type="scientific">Naganishia adeliensis</name>
    <dbReference type="NCBI Taxonomy" id="92952"/>
    <lineage>
        <taxon>Eukaryota</taxon>
        <taxon>Fungi</taxon>
        <taxon>Dikarya</taxon>
        <taxon>Basidiomycota</taxon>
        <taxon>Agaricomycotina</taxon>
        <taxon>Tremellomycetes</taxon>
        <taxon>Filobasidiales</taxon>
        <taxon>Filobasidiaceae</taxon>
        <taxon>Naganishia</taxon>
    </lineage>
</organism>
<reference evidence="1" key="1">
    <citation type="submission" date="2023-04" db="EMBL/GenBank/DDBJ databases">
        <title>Draft Genome sequencing of Naganishia species isolated from polar environments using Oxford Nanopore Technology.</title>
        <authorList>
            <person name="Leo P."/>
            <person name="Venkateswaran K."/>
        </authorList>
    </citation>
    <scope>NUCLEOTIDE SEQUENCE</scope>
    <source>
        <strain evidence="1">MNA-CCFEE 5262</strain>
    </source>
</reference>
<accession>A0ACC2WMU4</accession>
<proteinExistence type="predicted"/>
<gene>
    <name evidence="1" type="ORF">QFC20_002302</name>
</gene>
<sequence length="1014" mass="110899">MQTRIPVYDAYAGQITGNIADDLGIAQPARDPAYDGLDDTRWDDDQDSSSRQGPSGMSVSSPEVSKEERSISTAEAAKSRSFRALRTAKACDICKIRYGPPTLLRQIVANLVQLECVSCSRFAPHRKVKSMIPKNPRGRPMTTDFGNWTNGARNGYVELLFGAEYSRRLLSHFHSPRSYSEDQPGNSAESNPQSAESDATPTKRRRLSSELDGLDGGVQSSGPVSSARSKLPAFSTQAGPGVRYPTNGQEVMREGDSYVTSNARSSQIPIVPAKASIQVTGDLHSAQSNGFGRTSTSNFQEVPHIFAVPQILATTPGNSSITQDTPSSIQAASAAAGSSAATGSTPGSGPAQSGQPRHFFNYRSDNDFSTQLNVRDPMTQDEFQGSSQHFAYKKPSSSSSGFTFAAPTDPEHGSQPLLRSQRSPSTIIGAEVDALGNAGITTFLPGAGPNELLWWGPTSFLSLQDRLLQVLKAQKGPVLEIDPTLESKSKRSSGTETGSRSSSPGKGRTVWRWGCDKLIFRFNPPVDETTIPIDPLFLPSQLAHRFFHAYTVIVHPLYPVVNLDQVRESISDAYAGSVNYRPDPATRPSEHTRNMHKARDFMVLALGAQIEGGDGDAHCPKEVARAWSKHLADQAHSLLTNSRENGVVDAIRLWLLYTVYLGNYGQIDEQYVAVGHAARLVTSLGLHREPTCSLSESQGDGLRELFWTTYIVEKTISLWQGRPSSLNISREIDTALPPAGDIKMNALRSMVDLVDTVERVHAIYLNQNRDVTKASAYNKVNVIFRELDLVRKSVVGELRGFESVDLESPGSLVALDSPEGEQALLRFRLCLLYHNLRMLASLPLLSFLVWQGLTKQRASLDQQVLSDLAEDCVSSAETTISGIVRAVAGVANGLKCVIDPRILQMGDFTTMLLYAIPIIYLDSLRYDRKSIPGRNVDAMRLAMGVLQHFDHPAAEVCKAMVQDLFDNYMHRPEWSNPSMQLQTNSMDSPAGSNELLSWLTGPYDQGRPRPNPSQ</sequence>
<dbReference type="EMBL" id="JASBWS010000016">
    <property type="protein sequence ID" value="KAJ9112121.1"/>
    <property type="molecule type" value="Genomic_DNA"/>
</dbReference>
<evidence type="ECO:0000313" key="1">
    <source>
        <dbReference type="EMBL" id="KAJ9112121.1"/>
    </source>
</evidence>
<dbReference type="Proteomes" id="UP001230649">
    <property type="component" value="Unassembled WGS sequence"/>
</dbReference>
<keyword evidence="2" id="KW-1185">Reference proteome</keyword>
<evidence type="ECO:0000313" key="2">
    <source>
        <dbReference type="Proteomes" id="UP001230649"/>
    </source>
</evidence>